<evidence type="ECO:0000259" key="2">
    <source>
        <dbReference type="PROSITE" id="PS50937"/>
    </source>
</evidence>
<sequence>MAGRRPAVDSRVTRDWTVVCVRNDELVPIGHFARLSGLSIHALRHYDDVGLLTPADVDPISGYRRYRRDQVRLARLIRALRWVDLPVEELRSVLATTDEDAVRDVLEQHRSRLERRRDLLTDQLGDLDRFTTKGLNMPTAKTGARPVQLKIAVDDLPTAIAFYEKAFGFQYDVTRRTHDGDYSSFMFGTYGDAGFFMLHLLDDPDDTDRPGPTTFGLLVDDLDADHTRVLNAGATEVVAPRDAEGMPRCSAVKDPSNNWIWLYQA</sequence>
<accession>A0A4R4PP39</accession>
<comment type="caution">
    <text evidence="4">The sequence shown here is derived from an EMBL/GenBank/DDBJ whole genome shotgun (WGS) entry which is preliminary data.</text>
</comment>
<dbReference type="PROSITE" id="PS50937">
    <property type="entry name" value="HTH_MERR_2"/>
    <property type="match status" value="1"/>
</dbReference>
<reference evidence="4 5" key="1">
    <citation type="submission" date="2019-03" db="EMBL/GenBank/DDBJ databases">
        <title>Draft genome sequences of novel Actinobacteria.</title>
        <authorList>
            <person name="Sahin N."/>
            <person name="Ay H."/>
            <person name="Saygin H."/>
        </authorList>
    </citation>
    <scope>NUCLEOTIDE SEQUENCE [LARGE SCALE GENOMIC DNA]</scope>
    <source>
        <strain evidence="4 5">JCM 30547</strain>
    </source>
</reference>
<keyword evidence="1" id="KW-0238">DNA-binding</keyword>
<proteinExistence type="predicted"/>
<dbReference type="AlphaFoldDB" id="A0A4R4PP39"/>
<dbReference type="InterPro" id="IPR037523">
    <property type="entry name" value="VOC_core"/>
</dbReference>
<gene>
    <name evidence="4" type="ORF">E1261_27120</name>
</gene>
<dbReference type="OrthoDB" id="7849865at2"/>
<dbReference type="GO" id="GO:0003677">
    <property type="term" value="F:DNA binding"/>
    <property type="evidence" value="ECO:0007669"/>
    <property type="project" value="UniProtKB-KW"/>
</dbReference>
<dbReference type="Gene3D" id="3.10.180.10">
    <property type="entry name" value="2,3-Dihydroxybiphenyl 1,2-Dioxygenase, domain 1"/>
    <property type="match status" value="1"/>
</dbReference>
<dbReference type="InterPro" id="IPR009061">
    <property type="entry name" value="DNA-bd_dom_put_sf"/>
</dbReference>
<name>A0A4R4PP39_9ACTN</name>
<dbReference type="Gene3D" id="1.10.1660.10">
    <property type="match status" value="1"/>
</dbReference>
<dbReference type="InterPro" id="IPR047057">
    <property type="entry name" value="MerR_fam"/>
</dbReference>
<dbReference type="SMART" id="SM00422">
    <property type="entry name" value="HTH_MERR"/>
    <property type="match status" value="1"/>
</dbReference>
<dbReference type="PROSITE" id="PS00552">
    <property type="entry name" value="HTH_MERR_1"/>
    <property type="match status" value="1"/>
</dbReference>
<feature type="domain" description="VOC" evidence="3">
    <location>
        <begin position="145"/>
        <end position="265"/>
    </location>
</feature>
<dbReference type="SUPFAM" id="SSF54593">
    <property type="entry name" value="Glyoxalase/Bleomycin resistance protein/Dihydroxybiphenyl dioxygenase"/>
    <property type="match status" value="1"/>
</dbReference>
<evidence type="ECO:0000259" key="3">
    <source>
        <dbReference type="PROSITE" id="PS51819"/>
    </source>
</evidence>
<dbReference type="Proteomes" id="UP000295075">
    <property type="component" value="Unassembled WGS sequence"/>
</dbReference>
<dbReference type="SUPFAM" id="SSF46955">
    <property type="entry name" value="Putative DNA-binding domain"/>
    <property type="match status" value="1"/>
</dbReference>
<dbReference type="PROSITE" id="PS51819">
    <property type="entry name" value="VOC"/>
    <property type="match status" value="1"/>
</dbReference>
<dbReference type="PANTHER" id="PTHR30204">
    <property type="entry name" value="REDOX-CYCLING DRUG-SENSING TRANSCRIPTIONAL ACTIVATOR SOXR"/>
    <property type="match status" value="1"/>
</dbReference>
<feature type="domain" description="HTH merR-type" evidence="2">
    <location>
        <begin position="26"/>
        <end position="96"/>
    </location>
</feature>
<dbReference type="CDD" id="cd01107">
    <property type="entry name" value="HTH_BmrR"/>
    <property type="match status" value="1"/>
</dbReference>
<dbReference type="PANTHER" id="PTHR30204:SF97">
    <property type="entry name" value="MERR FAMILY REGULATORY PROTEIN"/>
    <property type="match status" value="1"/>
</dbReference>
<evidence type="ECO:0000256" key="1">
    <source>
        <dbReference type="ARBA" id="ARBA00023125"/>
    </source>
</evidence>
<dbReference type="Pfam" id="PF00903">
    <property type="entry name" value="Glyoxalase"/>
    <property type="match status" value="1"/>
</dbReference>
<evidence type="ECO:0000313" key="4">
    <source>
        <dbReference type="EMBL" id="TDC23987.1"/>
    </source>
</evidence>
<dbReference type="InterPro" id="IPR029068">
    <property type="entry name" value="Glyas_Bleomycin-R_OHBP_Dase"/>
</dbReference>
<organism evidence="4 5">
    <name type="scientific">Kribbella albertanoniae</name>
    <dbReference type="NCBI Taxonomy" id="1266829"/>
    <lineage>
        <taxon>Bacteria</taxon>
        <taxon>Bacillati</taxon>
        <taxon>Actinomycetota</taxon>
        <taxon>Actinomycetes</taxon>
        <taxon>Propionibacteriales</taxon>
        <taxon>Kribbellaceae</taxon>
        <taxon>Kribbella</taxon>
    </lineage>
</organism>
<dbReference type="InterPro" id="IPR000551">
    <property type="entry name" value="MerR-type_HTH_dom"/>
</dbReference>
<dbReference type="GO" id="GO:0003700">
    <property type="term" value="F:DNA-binding transcription factor activity"/>
    <property type="evidence" value="ECO:0007669"/>
    <property type="project" value="InterPro"/>
</dbReference>
<evidence type="ECO:0000313" key="5">
    <source>
        <dbReference type="Proteomes" id="UP000295075"/>
    </source>
</evidence>
<protein>
    <submittedName>
        <fullName evidence="4">MerR family transcriptional regulator</fullName>
    </submittedName>
</protein>
<keyword evidence="5" id="KW-1185">Reference proteome</keyword>
<dbReference type="InterPro" id="IPR004360">
    <property type="entry name" value="Glyas_Fos-R_dOase_dom"/>
</dbReference>
<dbReference type="EMBL" id="SMKA01000151">
    <property type="protein sequence ID" value="TDC23987.1"/>
    <property type="molecule type" value="Genomic_DNA"/>
</dbReference>
<dbReference type="Pfam" id="PF13411">
    <property type="entry name" value="MerR_1"/>
    <property type="match status" value="1"/>
</dbReference>